<evidence type="ECO:0000256" key="1">
    <source>
        <dbReference type="ARBA" id="ARBA00001933"/>
    </source>
</evidence>
<dbReference type="Gene3D" id="3.40.50.1100">
    <property type="match status" value="2"/>
</dbReference>
<dbReference type="InterPro" id="IPR036052">
    <property type="entry name" value="TrpB-like_PALP_sf"/>
</dbReference>
<gene>
    <name evidence="5" type="ORF">ACFORO_05355</name>
</gene>
<dbReference type="InterPro" id="IPR001926">
    <property type="entry name" value="TrpB-like_PALP"/>
</dbReference>
<evidence type="ECO:0000256" key="3">
    <source>
        <dbReference type="ARBA" id="ARBA00022898"/>
    </source>
</evidence>
<comment type="cofactor">
    <cofactor evidence="1">
        <name>pyridoxal 5'-phosphate</name>
        <dbReference type="ChEBI" id="CHEBI:597326"/>
    </cofactor>
</comment>
<keyword evidence="3" id="KW-0663">Pyridoxal phosphate</keyword>
<comment type="similarity">
    <text evidence="2">Belongs to the ACC deaminase/D-cysteine desulfhydrase family.</text>
</comment>
<keyword evidence="6" id="KW-1185">Reference proteome</keyword>
<feature type="domain" description="Tryptophan synthase beta chain-like PALP" evidence="4">
    <location>
        <begin position="17"/>
        <end position="297"/>
    </location>
</feature>
<accession>A0ABV7QBM4</accession>
<evidence type="ECO:0000259" key="4">
    <source>
        <dbReference type="Pfam" id="PF00291"/>
    </source>
</evidence>
<organism evidence="5 6">
    <name type="scientific">Amycolatopsis halotolerans</name>
    <dbReference type="NCBI Taxonomy" id="330083"/>
    <lineage>
        <taxon>Bacteria</taxon>
        <taxon>Bacillati</taxon>
        <taxon>Actinomycetota</taxon>
        <taxon>Actinomycetes</taxon>
        <taxon>Pseudonocardiales</taxon>
        <taxon>Pseudonocardiaceae</taxon>
        <taxon>Amycolatopsis</taxon>
    </lineage>
</organism>
<dbReference type="Pfam" id="PF00291">
    <property type="entry name" value="PALP"/>
    <property type="match status" value="1"/>
</dbReference>
<dbReference type="InterPro" id="IPR027278">
    <property type="entry name" value="ACCD_DCysDesulf"/>
</dbReference>
<reference evidence="6" key="1">
    <citation type="journal article" date="2019" name="Int. J. Syst. Evol. Microbiol.">
        <title>The Global Catalogue of Microorganisms (GCM) 10K type strain sequencing project: providing services to taxonomists for standard genome sequencing and annotation.</title>
        <authorList>
            <consortium name="The Broad Institute Genomics Platform"/>
            <consortium name="The Broad Institute Genome Sequencing Center for Infectious Disease"/>
            <person name="Wu L."/>
            <person name="Ma J."/>
        </authorList>
    </citation>
    <scope>NUCLEOTIDE SEQUENCE [LARGE SCALE GENOMIC DNA]</scope>
    <source>
        <strain evidence="6">CGMCC 4.7682</strain>
    </source>
</reference>
<proteinExistence type="inferred from homology"/>
<evidence type="ECO:0000256" key="2">
    <source>
        <dbReference type="ARBA" id="ARBA00008639"/>
    </source>
</evidence>
<dbReference type="EMBL" id="JBHRWI010000005">
    <property type="protein sequence ID" value="MFC3509579.1"/>
    <property type="molecule type" value="Genomic_DNA"/>
</dbReference>
<protein>
    <submittedName>
        <fullName evidence="5">1-aminocyclopropane-1-carboxylate deaminase/D-cysteine desulfhydrase</fullName>
    </submittedName>
</protein>
<dbReference type="RefSeq" id="WP_377872001.1">
    <property type="nucleotide sequence ID" value="NZ_JBHMAY010000035.1"/>
</dbReference>
<sequence>MATHRPSEPDGISLRLPSPVVELHDDRLRPHDVRLLLKRDDLIHPDVPGNKWRKLKFNLAEARVQGCHTLLTFGGAYSNHLRATAAAGRHFGFDTIGVVRGEEHLPLNESLAFAAGMGMRLTYLDRTTYRRKTDADVLSRLANQFGPCYVLPEGGSNALAARGCAELVDEITEDFDTICSASGTGCTLAGIAARLRQGQRAIGFSVLKGGGFLNDEVRRFQREAFQAETHNWSLETEFHFGGYAKRKPELDSFISDFEDRHGVVLDWVYEAKMMYGIFARVASGSIARGSTVVAVLC</sequence>
<evidence type="ECO:0000313" key="5">
    <source>
        <dbReference type="EMBL" id="MFC3509579.1"/>
    </source>
</evidence>
<dbReference type="PANTHER" id="PTHR43780">
    <property type="entry name" value="1-AMINOCYCLOPROPANE-1-CARBOXYLATE DEAMINASE-RELATED"/>
    <property type="match status" value="1"/>
</dbReference>
<dbReference type="SUPFAM" id="SSF53686">
    <property type="entry name" value="Tryptophan synthase beta subunit-like PLP-dependent enzymes"/>
    <property type="match status" value="1"/>
</dbReference>
<dbReference type="Proteomes" id="UP001595764">
    <property type="component" value="Unassembled WGS sequence"/>
</dbReference>
<name>A0ABV7QBM4_9PSEU</name>
<dbReference type="PANTHER" id="PTHR43780:SF2">
    <property type="entry name" value="1-AMINOCYCLOPROPANE-1-CARBOXYLATE DEAMINASE-RELATED"/>
    <property type="match status" value="1"/>
</dbReference>
<comment type="caution">
    <text evidence="5">The sequence shown here is derived from an EMBL/GenBank/DDBJ whole genome shotgun (WGS) entry which is preliminary data.</text>
</comment>
<evidence type="ECO:0000313" key="6">
    <source>
        <dbReference type="Proteomes" id="UP001595764"/>
    </source>
</evidence>
<dbReference type="PIRSF" id="PIRSF006278">
    <property type="entry name" value="ACCD_DCysDesulf"/>
    <property type="match status" value="1"/>
</dbReference>